<sequence>MVSISPPVGPVFVFESQPLGLSDHRFTTWWRVQQNVNGELVKYIHGDSVEMGSMKEPIHAYLHTYYEDIEDLYRNNIYRRGICVFNRFIM</sequence>
<dbReference type="RefSeq" id="WP_222921423.1">
    <property type="nucleotide sequence ID" value="NZ_CP082286.1"/>
</dbReference>
<name>A0ABD5MP10_9EURY</name>
<keyword evidence="2" id="KW-1185">Reference proteome</keyword>
<dbReference type="EMBL" id="JBHMAJ010000010">
    <property type="protein sequence ID" value="MFB9825576.1"/>
    <property type="molecule type" value="Genomic_DNA"/>
</dbReference>
<evidence type="ECO:0000313" key="1">
    <source>
        <dbReference type="EMBL" id="MFB9825576.1"/>
    </source>
</evidence>
<dbReference type="AlphaFoldDB" id="A0ABD5MP10"/>
<accession>A0ABD5MP10</accession>
<dbReference type="Proteomes" id="UP001589595">
    <property type="component" value="Unassembled WGS sequence"/>
</dbReference>
<evidence type="ECO:0000313" key="2">
    <source>
        <dbReference type="Proteomes" id="UP001589595"/>
    </source>
</evidence>
<comment type="caution">
    <text evidence="1">The sequence shown here is derived from an EMBL/GenBank/DDBJ whole genome shotgun (WGS) entry which is preliminary data.</text>
</comment>
<protein>
    <submittedName>
        <fullName evidence="1">Uncharacterized protein</fullName>
    </submittedName>
</protein>
<gene>
    <name evidence="1" type="ORF">ACFFOL_15505</name>
</gene>
<dbReference type="GeneID" id="67211553"/>
<proteinExistence type="predicted"/>
<organism evidence="1 2">
    <name type="scientific">Halobaculum roseum</name>
    <dbReference type="NCBI Taxonomy" id="2175149"/>
    <lineage>
        <taxon>Archaea</taxon>
        <taxon>Methanobacteriati</taxon>
        <taxon>Methanobacteriota</taxon>
        <taxon>Stenosarchaea group</taxon>
        <taxon>Halobacteria</taxon>
        <taxon>Halobacteriales</taxon>
        <taxon>Haloferacaceae</taxon>
        <taxon>Halobaculum</taxon>
    </lineage>
</organism>
<reference evidence="1" key="1">
    <citation type="submission" date="2024-09" db="EMBL/GenBank/DDBJ databases">
        <authorList>
            <person name="Sun Q."/>
        </authorList>
    </citation>
    <scope>NUCLEOTIDE SEQUENCE [LARGE SCALE GENOMIC DNA]</scope>
    <source>
        <strain evidence="1">JCM 31273</strain>
    </source>
</reference>